<gene>
    <name evidence="1" type="ORF">PL8927_780131</name>
</gene>
<organism evidence="1 2">
    <name type="scientific">Planktothrix serta PCC 8927</name>
    <dbReference type="NCBI Taxonomy" id="671068"/>
    <lineage>
        <taxon>Bacteria</taxon>
        <taxon>Bacillati</taxon>
        <taxon>Cyanobacteriota</taxon>
        <taxon>Cyanophyceae</taxon>
        <taxon>Oscillatoriophycideae</taxon>
        <taxon>Oscillatoriales</taxon>
        <taxon>Microcoleaceae</taxon>
        <taxon>Planktothrix</taxon>
    </lineage>
</organism>
<comment type="caution">
    <text evidence="1">The sequence shown here is derived from an EMBL/GenBank/DDBJ whole genome shotgun (WGS) entry which is preliminary data.</text>
</comment>
<proteinExistence type="predicted"/>
<dbReference type="EMBL" id="CZCU02000155">
    <property type="protein sequence ID" value="VXD23489.1"/>
    <property type="molecule type" value="Genomic_DNA"/>
</dbReference>
<dbReference type="Proteomes" id="UP000184550">
    <property type="component" value="Unassembled WGS sequence"/>
</dbReference>
<dbReference type="AlphaFoldDB" id="A0A7Z9BVS4"/>
<sequence length="117" mass="13327">MVIATNLVRSLSKFIRVSIPDRDYWLLQQMTPQASARIALVSIPDRDYWLLQLTKGTWFAEADLSVSIPDRDYWLLQPHLLIPTPVATIPFQSLIGIIGYCNKTLIQSGKRQIGFNP</sequence>
<keyword evidence="2" id="KW-1185">Reference proteome</keyword>
<name>A0A7Z9BVS4_9CYAN</name>
<evidence type="ECO:0000313" key="1">
    <source>
        <dbReference type="EMBL" id="VXD23489.1"/>
    </source>
</evidence>
<accession>A0A7Z9BVS4</accession>
<evidence type="ECO:0000313" key="2">
    <source>
        <dbReference type="Proteomes" id="UP000184550"/>
    </source>
</evidence>
<protein>
    <submittedName>
        <fullName evidence="1">Uncharacterized protein</fullName>
    </submittedName>
</protein>
<reference evidence="1" key="1">
    <citation type="submission" date="2019-10" db="EMBL/GenBank/DDBJ databases">
        <authorList>
            <consortium name="Genoscope - CEA"/>
            <person name="William W."/>
        </authorList>
    </citation>
    <scope>NUCLEOTIDE SEQUENCE [LARGE SCALE GENOMIC DNA]</scope>
    <source>
        <strain evidence="1">BBR_PRJEB10992</strain>
    </source>
</reference>